<evidence type="ECO:0000256" key="1">
    <source>
        <dbReference type="SAM" id="Phobius"/>
    </source>
</evidence>
<accession>A0A846M818</accession>
<organism evidence="2 3">
    <name type="scientific">Sphingobium vermicomposti</name>
    <dbReference type="NCBI Taxonomy" id="529005"/>
    <lineage>
        <taxon>Bacteria</taxon>
        <taxon>Pseudomonadati</taxon>
        <taxon>Pseudomonadota</taxon>
        <taxon>Alphaproteobacteria</taxon>
        <taxon>Sphingomonadales</taxon>
        <taxon>Sphingomonadaceae</taxon>
        <taxon>Sphingobium</taxon>
    </lineage>
</organism>
<feature type="transmembrane region" description="Helical" evidence="1">
    <location>
        <begin position="135"/>
        <end position="156"/>
    </location>
</feature>
<sequence>MKDGFRQTMALAHSWAGLFPGWLFYAVFLTGSLTYYRQEISQWMRPELSGAAVDPQAALHAVERLRQVGADARLWRIDLPNARNPVTEILWKGMEGGFRSEQLDPRTGGGLHARETMGGDFLFYFHFDLNAPGRIGRWLICFAAIAMLVAIISGVITHRRIFADFFTFRPRKGQRSWLDAHNVAGVVALPFYLMISFTGLVTLTSMFMPWAIQRAYHGDTAAYVRDLAGQGIATAVPQAPQKKRQVLSGEVVDHIVTRAESLWRDGRAGRILVDDPGSNHATITMERRDADSISYDLPWLRFSADGQLVARHDGGGPAVTTQGWLYGLHLARFSGAGLRFLFFLSGLLGTAMMATGLILWVVKRRPKDAARARSTAAERTNVAVIAGLPIAIASLLLANRLLPFGLPGRMGWEASAFFLAWLAALVNALWMAPPQAWIWQGRCLGLLCLAAPISQMAVPGSGLFVWIGSGDMVRASVDMALIATGLLALGVTTPMKMRRNVVTA</sequence>
<reference evidence="2 3" key="1">
    <citation type="submission" date="2020-03" db="EMBL/GenBank/DDBJ databases">
        <title>Genomic Encyclopedia of Type Strains, Phase IV (KMG-IV): sequencing the most valuable type-strain genomes for metagenomic binning, comparative biology and taxonomic classification.</title>
        <authorList>
            <person name="Goeker M."/>
        </authorList>
    </citation>
    <scope>NUCLEOTIDE SEQUENCE [LARGE SCALE GENOMIC DNA]</scope>
    <source>
        <strain evidence="2 3">DSM 21299</strain>
    </source>
</reference>
<feature type="transmembrane region" description="Helical" evidence="1">
    <location>
        <begin position="12"/>
        <end position="36"/>
    </location>
</feature>
<keyword evidence="1" id="KW-1133">Transmembrane helix</keyword>
<proteinExistence type="predicted"/>
<name>A0A846M818_9SPHN</name>
<evidence type="ECO:0000313" key="2">
    <source>
        <dbReference type="EMBL" id="NIJ17989.1"/>
    </source>
</evidence>
<protein>
    <submittedName>
        <fullName evidence="2">Putative iron-regulated membrane protein</fullName>
    </submittedName>
</protein>
<keyword evidence="1" id="KW-0472">Membrane</keyword>
<comment type="caution">
    <text evidence="2">The sequence shown here is derived from an EMBL/GenBank/DDBJ whole genome shotgun (WGS) entry which is preliminary data.</text>
</comment>
<keyword evidence="3" id="KW-1185">Reference proteome</keyword>
<feature type="transmembrane region" description="Helical" evidence="1">
    <location>
        <begin position="177"/>
        <end position="201"/>
    </location>
</feature>
<dbReference type="AlphaFoldDB" id="A0A846M818"/>
<dbReference type="PANTHER" id="PTHR34219:SF4">
    <property type="entry name" value="PEPSY DOMAIN-CONTAINING PROTEIN"/>
    <property type="match status" value="1"/>
</dbReference>
<dbReference type="Proteomes" id="UP000576821">
    <property type="component" value="Unassembled WGS sequence"/>
</dbReference>
<feature type="transmembrane region" description="Helical" evidence="1">
    <location>
        <begin position="444"/>
        <end position="467"/>
    </location>
</feature>
<feature type="transmembrane region" description="Helical" evidence="1">
    <location>
        <begin position="414"/>
        <end position="432"/>
    </location>
</feature>
<feature type="transmembrane region" description="Helical" evidence="1">
    <location>
        <begin position="473"/>
        <end position="491"/>
    </location>
</feature>
<dbReference type="RefSeq" id="WP_167304896.1">
    <property type="nucleotide sequence ID" value="NZ_JAASQR010000004.1"/>
</dbReference>
<gene>
    <name evidence="2" type="ORF">FHS54_002989</name>
</gene>
<feature type="transmembrane region" description="Helical" evidence="1">
    <location>
        <begin position="382"/>
        <end position="402"/>
    </location>
</feature>
<feature type="transmembrane region" description="Helical" evidence="1">
    <location>
        <begin position="340"/>
        <end position="362"/>
    </location>
</feature>
<keyword evidence="1" id="KW-0812">Transmembrane</keyword>
<dbReference type="PANTHER" id="PTHR34219">
    <property type="entry name" value="IRON-REGULATED INNER MEMBRANE PROTEIN-RELATED"/>
    <property type="match status" value="1"/>
</dbReference>
<dbReference type="Pfam" id="PF03929">
    <property type="entry name" value="PepSY_TM"/>
    <property type="match status" value="1"/>
</dbReference>
<dbReference type="InterPro" id="IPR005625">
    <property type="entry name" value="PepSY-ass_TM"/>
</dbReference>
<dbReference type="EMBL" id="JAASQR010000004">
    <property type="protein sequence ID" value="NIJ17989.1"/>
    <property type="molecule type" value="Genomic_DNA"/>
</dbReference>
<evidence type="ECO:0000313" key="3">
    <source>
        <dbReference type="Proteomes" id="UP000576821"/>
    </source>
</evidence>